<evidence type="ECO:0000313" key="2">
    <source>
        <dbReference type="Proteomes" id="UP000050929"/>
    </source>
</evidence>
<dbReference type="Pfam" id="PF05866">
    <property type="entry name" value="RusA"/>
    <property type="match status" value="1"/>
</dbReference>
<dbReference type="GO" id="GO:0006281">
    <property type="term" value="P:DNA repair"/>
    <property type="evidence" value="ECO:0007669"/>
    <property type="project" value="InterPro"/>
</dbReference>
<dbReference type="AlphaFoldDB" id="A0A0R1J6A1"/>
<accession>A0A0R1J6A1</accession>
<keyword evidence="2" id="KW-1185">Reference proteome</keyword>
<dbReference type="GO" id="GO:0000287">
    <property type="term" value="F:magnesium ion binding"/>
    <property type="evidence" value="ECO:0007669"/>
    <property type="project" value="InterPro"/>
</dbReference>
<name>A0A0R1J6A1_9LACO</name>
<evidence type="ECO:0008006" key="3">
    <source>
        <dbReference type="Google" id="ProtNLM"/>
    </source>
</evidence>
<dbReference type="Proteomes" id="UP000050929">
    <property type="component" value="Unassembled WGS sequence"/>
</dbReference>
<dbReference type="SUPFAM" id="SSF103084">
    <property type="entry name" value="Holliday junction resolvase RusA"/>
    <property type="match status" value="1"/>
</dbReference>
<sequence>MQIVKPALKPDIDNYTKAVLDGLKKAWFDDGQIVEIHATKDYDEQPRVEVTIEKINS</sequence>
<dbReference type="GO" id="GO:0006310">
    <property type="term" value="P:DNA recombination"/>
    <property type="evidence" value="ECO:0007669"/>
    <property type="project" value="InterPro"/>
</dbReference>
<dbReference type="PATRIC" id="fig|1423811.3.peg.511"/>
<comment type="caution">
    <text evidence="1">The sequence shown here is derived from an EMBL/GenBank/DDBJ whole genome shotgun (WGS) entry which is preliminary data.</text>
</comment>
<evidence type="ECO:0000313" key="1">
    <source>
        <dbReference type="EMBL" id="KRK64339.1"/>
    </source>
</evidence>
<organism evidence="1 2">
    <name type="scientific">Companilactobacillus tucceti DSM 20183</name>
    <dbReference type="NCBI Taxonomy" id="1423811"/>
    <lineage>
        <taxon>Bacteria</taxon>
        <taxon>Bacillati</taxon>
        <taxon>Bacillota</taxon>
        <taxon>Bacilli</taxon>
        <taxon>Lactobacillales</taxon>
        <taxon>Lactobacillaceae</taxon>
        <taxon>Companilactobacillus</taxon>
    </lineage>
</organism>
<dbReference type="EMBL" id="AZDG01000013">
    <property type="protein sequence ID" value="KRK64339.1"/>
    <property type="molecule type" value="Genomic_DNA"/>
</dbReference>
<protein>
    <recommendedName>
        <fullName evidence="3">Holliday junction resolvase</fullName>
    </recommendedName>
</protein>
<proteinExistence type="predicted"/>
<dbReference type="InterPro" id="IPR036614">
    <property type="entry name" value="RusA-like_sf"/>
</dbReference>
<reference evidence="1 2" key="1">
    <citation type="journal article" date="2015" name="Genome Announc.">
        <title>Expanding the biotechnology potential of lactobacilli through comparative genomics of 213 strains and associated genera.</title>
        <authorList>
            <person name="Sun Z."/>
            <person name="Harris H.M."/>
            <person name="McCann A."/>
            <person name="Guo C."/>
            <person name="Argimon S."/>
            <person name="Zhang W."/>
            <person name="Yang X."/>
            <person name="Jeffery I.B."/>
            <person name="Cooney J.C."/>
            <person name="Kagawa T.F."/>
            <person name="Liu W."/>
            <person name="Song Y."/>
            <person name="Salvetti E."/>
            <person name="Wrobel A."/>
            <person name="Rasinkangas P."/>
            <person name="Parkhill J."/>
            <person name="Rea M.C."/>
            <person name="O'Sullivan O."/>
            <person name="Ritari J."/>
            <person name="Douillard F.P."/>
            <person name="Paul Ross R."/>
            <person name="Yang R."/>
            <person name="Briner A.E."/>
            <person name="Felis G.E."/>
            <person name="de Vos W.M."/>
            <person name="Barrangou R."/>
            <person name="Klaenhammer T.R."/>
            <person name="Caufield P.W."/>
            <person name="Cui Y."/>
            <person name="Zhang H."/>
            <person name="O'Toole P.W."/>
        </authorList>
    </citation>
    <scope>NUCLEOTIDE SEQUENCE [LARGE SCALE GENOMIC DNA]</scope>
    <source>
        <strain evidence="1 2">DSM 20183</strain>
    </source>
</reference>
<dbReference type="STRING" id="1423811.FC72_GL000507"/>
<dbReference type="InterPro" id="IPR008822">
    <property type="entry name" value="Endonuclease_RusA-like"/>
</dbReference>
<dbReference type="Gene3D" id="3.30.1330.70">
    <property type="entry name" value="Holliday junction resolvase RusA"/>
    <property type="match status" value="1"/>
</dbReference>
<gene>
    <name evidence="1" type="ORF">FC72_GL000507</name>
</gene>